<feature type="transmembrane region" description="Helical" evidence="2">
    <location>
        <begin position="198"/>
        <end position="221"/>
    </location>
</feature>
<feature type="region of interest" description="Disordered" evidence="1">
    <location>
        <begin position="1"/>
        <end position="118"/>
    </location>
</feature>
<gene>
    <name evidence="3" type="ORF">P2L57_20000</name>
</gene>
<organism evidence="3 4">
    <name type="scientific">Streptantibioticus ferralitis</name>
    <dbReference type="NCBI Taxonomy" id="236510"/>
    <lineage>
        <taxon>Bacteria</taxon>
        <taxon>Bacillati</taxon>
        <taxon>Actinomycetota</taxon>
        <taxon>Actinomycetes</taxon>
        <taxon>Kitasatosporales</taxon>
        <taxon>Streptomycetaceae</taxon>
        <taxon>Streptantibioticus</taxon>
    </lineage>
</organism>
<comment type="caution">
    <text evidence="3">The sequence shown here is derived from an EMBL/GenBank/DDBJ whole genome shotgun (WGS) entry which is preliminary data.</text>
</comment>
<feature type="compositionally biased region" description="Basic and acidic residues" evidence="1">
    <location>
        <begin position="74"/>
        <end position="88"/>
    </location>
</feature>
<keyword evidence="2" id="KW-0812">Transmembrane</keyword>
<proteinExistence type="predicted"/>
<dbReference type="Proteomes" id="UP001220022">
    <property type="component" value="Unassembled WGS sequence"/>
</dbReference>
<reference evidence="3 4" key="1">
    <citation type="submission" date="2023-03" db="EMBL/GenBank/DDBJ databases">
        <title>Draft genome sequence of type strain Streptomyces ferralitis JCM 14344.</title>
        <authorList>
            <person name="Klaysubun C."/>
            <person name="Duangmal K."/>
        </authorList>
    </citation>
    <scope>NUCLEOTIDE SEQUENCE [LARGE SCALE GENOMIC DNA]</scope>
    <source>
        <strain evidence="3 4">JCM 14344</strain>
    </source>
</reference>
<feature type="transmembrane region" description="Helical" evidence="2">
    <location>
        <begin position="134"/>
        <end position="160"/>
    </location>
</feature>
<sequence>MAQPTMSSVRITTYRDLGSTPFASPALRERRAPSDEQEHDPFAPPPKGAPDRPWQPRRPPHDSDGNGGGQGGDQGDRWSSRQPERHDPSSGPFGTPPGGRPGQGPGGPGRSQGPRFDVTDPAQRRARYALLAGMWGLFFGLFSMEQVALLLGVLALYWGVSSLRAKPKPKAATDPAAAPQPTPPVDSPYLRVQQKPQFTAALSGIIAGTVALAIVGATFAFQLAYRDYYSCVNDALTQPARQACSNLLPQQLRPMLGAQN</sequence>
<evidence type="ECO:0000313" key="3">
    <source>
        <dbReference type="EMBL" id="MDF2257915.1"/>
    </source>
</evidence>
<evidence type="ECO:0000256" key="1">
    <source>
        <dbReference type="SAM" id="MobiDB-lite"/>
    </source>
</evidence>
<feature type="compositionally biased region" description="Basic and acidic residues" evidence="1">
    <location>
        <begin position="27"/>
        <end position="41"/>
    </location>
</feature>
<keyword evidence="4" id="KW-1185">Reference proteome</keyword>
<dbReference type="RefSeq" id="WP_275816392.1">
    <property type="nucleotide sequence ID" value="NZ_BAAANM010000002.1"/>
</dbReference>
<keyword evidence="2" id="KW-1133">Transmembrane helix</keyword>
<feature type="compositionally biased region" description="Polar residues" evidence="1">
    <location>
        <begin position="1"/>
        <end position="11"/>
    </location>
</feature>
<feature type="compositionally biased region" description="Gly residues" evidence="1">
    <location>
        <begin position="100"/>
        <end position="110"/>
    </location>
</feature>
<name>A0ABT5Z269_9ACTN</name>
<keyword evidence="2" id="KW-0472">Membrane</keyword>
<protein>
    <submittedName>
        <fullName evidence="3">Uncharacterized protein</fullName>
    </submittedName>
</protein>
<evidence type="ECO:0000256" key="2">
    <source>
        <dbReference type="SAM" id="Phobius"/>
    </source>
</evidence>
<accession>A0ABT5Z269</accession>
<evidence type="ECO:0000313" key="4">
    <source>
        <dbReference type="Proteomes" id="UP001220022"/>
    </source>
</evidence>
<dbReference type="EMBL" id="JARHTQ010000012">
    <property type="protein sequence ID" value="MDF2257915.1"/>
    <property type="molecule type" value="Genomic_DNA"/>
</dbReference>